<evidence type="ECO:0000259" key="14">
    <source>
        <dbReference type="PROSITE" id="PS50885"/>
    </source>
</evidence>
<evidence type="ECO:0000256" key="4">
    <source>
        <dbReference type="ARBA" id="ARBA00022500"/>
    </source>
</evidence>
<dbReference type="CDD" id="cd06225">
    <property type="entry name" value="HAMP"/>
    <property type="match status" value="1"/>
</dbReference>
<dbReference type="Gene3D" id="3.30.450.20">
    <property type="entry name" value="PAS domain"/>
    <property type="match status" value="2"/>
</dbReference>
<keyword evidence="5 12" id="KW-0812">Transmembrane</keyword>
<evidence type="ECO:0000256" key="12">
    <source>
        <dbReference type="SAM" id="Phobius"/>
    </source>
</evidence>
<evidence type="ECO:0000256" key="11">
    <source>
        <dbReference type="SAM" id="Coils"/>
    </source>
</evidence>
<name>A0A0K9FE37_9BACI</name>
<dbReference type="InterPro" id="IPR004089">
    <property type="entry name" value="MCPsignal_dom"/>
</dbReference>
<dbReference type="SMART" id="SM00283">
    <property type="entry name" value="MA"/>
    <property type="match status" value="1"/>
</dbReference>
<keyword evidence="8 10" id="KW-0807">Transducer</keyword>
<dbReference type="Pfam" id="PF02743">
    <property type="entry name" value="dCache_1"/>
    <property type="match status" value="1"/>
</dbReference>
<dbReference type="CDD" id="cd18773">
    <property type="entry name" value="PDC1_HK_sensor"/>
    <property type="match status" value="1"/>
</dbReference>
<dbReference type="CDD" id="cd11386">
    <property type="entry name" value="MCP_signal"/>
    <property type="match status" value="1"/>
</dbReference>
<dbReference type="Gene3D" id="1.10.287.950">
    <property type="entry name" value="Methyl-accepting chemotaxis protein"/>
    <property type="match status" value="1"/>
</dbReference>
<dbReference type="OrthoDB" id="9760371at2"/>
<dbReference type="PANTHER" id="PTHR32089">
    <property type="entry name" value="METHYL-ACCEPTING CHEMOTAXIS PROTEIN MCPB"/>
    <property type="match status" value="1"/>
</dbReference>
<dbReference type="RefSeq" id="WP_049666334.1">
    <property type="nucleotide sequence ID" value="NZ_LFXJ01000005.1"/>
</dbReference>
<dbReference type="Pfam" id="PF00672">
    <property type="entry name" value="HAMP"/>
    <property type="match status" value="1"/>
</dbReference>
<evidence type="ECO:0000256" key="7">
    <source>
        <dbReference type="ARBA" id="ARBA00023136"/>
    </source>
</evidence>
<keyword evidence="4" id="KW-0145">Chemotaxis</keyword>
<dbReference type="InterPro" id="IPR029151">
    <property type="entry name" value="Sensor-like_sf"/>
</dbReference>
<dbReference type="Proteomes" id="UP000037326">
    <property type="component" value="Unassembled WGS sequence"/>
</dbReference>
<evidence type="ECO:0000256" key="5">
    <source>
        <dbReference type="ARBA" id="ARBA00022692"/>
    </source>
</evidence>
<evidence type="ECO:0000313" key="16">
    <source>
        <dbReference type="Proteomes" id="UP000037326"/>
    </source>
</evidence>
<dbReference type="PATRIC" id="fig|582475.4.peg.2012"/>
<dbReference type="SMART" id="SM00304">
    <property type="entry name" value="HAMP"/>
    <property type="match status" value="1"/>
</dbReference>
<feature type="transmembrane region" description="Helical" evidence="12">
    <location>
        <begin position="277"/>
        <end position="299"/>
    </location>
</feature>
<dbReference type="PROSITE" id="PS50111">
    <property type="entry name" value="CHEMOTAXIS_TRANSDUC_2"/>
    <property type="match status" value="1"/>
</dbReference>
<dbReference type="SUPFAM" id="SSF103190">
    <property type="entry name" value="Sensory domain-like"/>
    <property type="match status" value="1"/>
</dbReference>
<keyword evidence="7 12" id="KW-0472">Membrane</keyword>
<evidence type="ECO:0000256" key="8">
    <source>
        <dbReference type="ARBA" id="ARBA00023224"/>
    </source>
</evidence>
<evidence type="ECO:0000256" key="3">
    <source>
        <dbReference type="ARBA" id="ARBA00022481"/>
    </source>
</evidence>
<dbReference type="GO" id="GO:0006935">
    <property type="term" value="P:chemotaxis"/>
    <property type="evidence" value="ECO:0007669"/>
    <property type="project" value="UniProtKB-KW"/>
</dbReference>
<evidence type="ECO:0000256" key="1">
    <source>
        <dbReference type="ARBA" id="ARBA00004651"/>
    </source>
</evidence>
<keyword evidence="3" id="KW-0488">Methylation</keyword>
<reference evidence="16" key="1">
    <citation type="submission" date="2015-07" db="EMBL/GenBank/DDBJ databases">
        <authorList>
            <consortium name="Consortium for Microbial Forensics and Genomics (microFORGE)"/>
            <person name="Knight B.M."/>
            <person name="Roberts D.P."/>
            <person name="Lin D."/>
            <person name="Hari K."/>
            <person name="Fletcher J."/>
            <person name="Melcher U."/>
            <person name="Blagden T."/>
            <person name="Winegar R.A."/>
        </authorList>
    </citation>
    <scope>NUCLEOTIDE SEQUENCE [LARGE SCALE GENOMIC DNA]</scope>
    <source>
        <strain evidence="16">DSM 23493</strain>
    </source>
</reference>
<dbReference type="PROSITE" id="PS50885">
    <property type="entry name" value="HAMP"/>
    <property type="match status" value="1"/>
</dbReference>
<dbReference type="InterPro" id="IPR003660">
    <property type="entry name" value="HAMP_dom"/>
</dbReference>
<sequence length="653" mass="71323">MKKLFRSFKGKLYTLFALILLIPVISVGSLSYLSAKNSIKEEILFSADESVEILNTLIDSAISTKINEVATFSEEINSSKYEQKETKILPNFQEYMKLSPDVLSIYVGTNDGTFIQEPKINGVDYNPLERDWYKEAKALKGETLITNPYIDAGTGEMVVTVAQQLKDQSGVVAIDIKLTDIQKLSNSIKIGKNGYPSIFGENNLVISHPTLEAGKELNESFLNQMYDSKSGTYDYVFDGDDRIMFFTTNELTDWKITGTIFAKEIDESASPILEKTFLVLIAAIVISSIVFFFVMKAIIKPIRLLKDSAVTISKGDLTEKVTITSHDEIGQLGQAFNDMQDSLRTLIQKIEQNAEEVASSAEELTANATQTSTATEKVAISIQDVASSADTQTTSANKNAESLQELSKAILHIAEISSTVTDLSQHATLQADEGGQAVRNTKDQMQSIHVSVTDSNTKIQSLHERSQQITSILDVITSIADQTNLLALNAAIEAARAGEHGKGFAVVADEVRKLAEQSQESAKQIFGLINGIQLETEQSVNIMAKVTEDVQNGLQVSDEAITKFQMIKTSMDKITPKMEEVSSASEQMSAGVQEVTAVTEDLAFSAKGNAAASEDVAASTEEQLASMEEINASAQALAHMADELKQLISQFKY</sequence>
<keyword evidence="2" id="KW-1003">Cell membrane</keyword>
<feature type="domain" description="Methyl-accepting transducer" evidence="13">
    <location>
        <begin position="367"/>
        <end position="603"/>
    </location>
</feature>
<evidence type="ECO:0000256" key="9">
    <source>
        <dbReference type="ARBA" id="ARBA00029447"/>
    </source>
</evidence>
<dbReference type="PANTHER" id="PTHR32089:SF114">
    <property type="entry name" value="METHYL-ACCEPTING CHEMOTAXIS PROTEIN MCPB"/>
    <property type="match status" value="1"/>
</dbReference>
<evidence type="ECO:0000313" key="15">
    <source>
        <dbReference type="EMBL" id="KMY32794.1"/>
    </source>
</evidence>
<feature type="transmembrane region" description="Helical" evidence="12">
    <location>
        <begin position="12"/>
        <end position="33"/>
    </location>
</feature>
<feature type="domain" description="HAMP" evidence="14">
    <location>
        <begin position="296"/>
        <end position="348"/>
    </location>
</feature>
<accession>A0A0K9FE37</accession>
<comment type="caution">
    <text evidence="15">The sequence shown here is derived from an EMBL/GenBank/DDBJ whole genome shotgun (WGS) entry which is preliminary data.</text>
</comment>
<comment type="similarity">
    <text evidence="9">Belongs to the methyl-accepting chemotaxis (MCP) protein family.</text>
</comment>
<dbReference type="GO" id="GO:0007165">
    <property type="term" value="P:signal transduction"/>
    <property type="evidence" value="ECO:0007669"/>
    <property type="project" value="UniProtKB-KW"/>
</dbReference>
<evidence type="ECO:0000256" key="2">
    <source>
        <dbReference type="ARBA" id="ARBA00022475"/>
    </source>
</evidence>
<proteinExistence type="inferred from homology"/>
<dbReference type="FunFam" id="1.10.287.950:FF:000001">
    <property type="entry name" value="Methyl-accepting chemotaxis sensory transducer"/>
    <property type="match status" value="1"/>
</dbReference>
<dbReference type="CDD" id="cd12912">
    <property type="entry name" value="PDC2_MCP_like"/>
    <property type="match status" value="1"/>
</dbReference>
<evidence type="ECO:0000256" key="6">
    <source>
        <dbReference type="ARBA" id="ARBA00022989"/>
    </source>
</evidence>
<keyword evidence="6 12" id="KW-1133">Transmembrane helix</keyword>
<dbReference type="SUPFAM" id="SSF58104">
    <property type="entry name" value="Methyl-accepting chemotaxis protein (MCP) signaling domain"/>
    <property type="match status" value="1"/>
</dbReference>
<evidence type="ECO:0000256" key="10">
    <source>
        <dbReference type="PROSITE-ProRule" id="PRU00284"/>
    </source>
</evidence>
<dbReference type="EMBL" id="LFXJ01000005">
    <property type="protein sequence ID" value="KMY32794.1"/>
    <property type="molecule type" value="Genomic_DNA"/>
</dbReference>
<dbReference type="Gene3D" id="6.10.340.10">
    <property type="match status" value="1"/>
</dbReference>
<gene>
    <name evidence="15" type="ORF">ACZ11_11950</name>
</gene>
<dbReference type="Pfam" id="PF00015">
    <property type="entry name" value="MCPsignal"/>
    <property type="match status" value="1"/>
</dbReference>
<organism evidence="15 16">
    <name type="scientific">Lysinibacillus xylanilyticus</name>
    <dbReference type="NCBI Taxonomy" id="582475"/>
    <lineage>
        <taxon>Bacteria</taxon>
        <taxon>Bacillati</taxon>
        <taxon>Bacillota</taxon>
        <taxon>Bacilli</taxon>
        <taxon>Bacillales</taxon>
        <taxon>Bacillaceae</taxon>
        <taxon>Lysinibacillus</taxon>
    </lineage>
</organism>
<feature type="coiled-coil region" evidence="11">
    <location>
        <begin position="617"/>
        <end position="647"/>
    </location>
</feature>
<keyword evidence="11" id="KW-0175">Coiled coil</keyword>
<protein>
    <submittedName>
        <fullName evidence="15">Chemotaxis protein</fullName>
    </submittedName>
</protein>
<dbReference type="GeneID" id="96598945"/>
<dbReference type="InterPro" id="IPR033479">
    <property type="entry name" value="dCache_1"/>
</dbReference>
<comment type="subcellular location">
    <subcellularLocation>
        <location evidence="1">Cell membrane</location>
        <topology evidence="1">Multi-pass membrane protein</topology>
    </subcellularLocation>
</comment>
<evidence type="ECO:0000259" key="13">
    <source>
        <dbReference type="PROSITE" id="PS50111"/>
    </source>
</evidence>
<dbReference type="AlphaFoldDB" id="A0A0K9FE37"/>
<dbReference type="GO" id="GO:0005886">
    <property type="term" value="C:plasma membrane"/>
    <property type="evidence" value="ECO:0007669"/>
    <property type="project" value="UniProtKB-SubCell"/>
</dbReference>